<proteinExistence type="predicted"/>
<reference evidence="1 2" key="1">
    <citation type="submission" date="2019-03" db="EMBL/GenBank/DDBJ databases">
        <title>Freshwater and sediment microbial communities from various areas in North America, analyzing microbe dynamics in response to fracking.</title>
        <authorList>
            <person name="Lamendella R."/>
        </authorList>
    </citation>
    <scope>NUCLEOTIDE SEQUENCE [LARGE SCALE GENOMIC DNA]</scope>
    <source>
        <strain evidence="1 2">6_TX</strain>
    </source>
</reference>
<dbReference type="RefSeq" id="WP_134016859.1">
    <property type="nucleotide sequence ID" value="NZ_SOEC01000004.1"/>
</dbReference>
<protein>
    <submittedName>
        <fullName evidence="1">Phage regulatory protein CII</fullName>
    </submittedName>
</protein>
<dbReference type="GO" id="GO:0003677">
    <property type="term" value="F:DNA binding"/>
    <property type="evidence" value="ECO:0007669"/>
    <property type="project" value="InterPro"/>
</dbReference>
<accession>A0A4R8FVE2</accession>
<dbReference type="Proteomes" id="UP000294489">
    <property type="component" value="Unassembled WGS sequence"/>
</dbReference>
<evidence type="ECO:0000313" key="1">
    <source>
        <dbReference type="EMBL" id="TDX30788.1"/>
    </source>
</evidence>
<gene>
    <name evidence="1" type="ORF">DFO67_10443</name>
</gene>
<name>A0A4R8FVE2_9GAMM</name>
<dbReference type="AlphaFoldDB" id="A0A4R8FVE2"/>
<sequence length="148" mass="16554">MDEFTGAIYDVAHEYGLKRLAPDLGVTEQTLRNKLNLNADHTLTLAQYYQMIRFTKDVRAVQPLLDEIGMQAIKVSRPDENQSLFDLILSHQAAFGGFAATVRKALADGKVDARERAELKQAMQAEINAVCDAMSALDEMSQPREVKR</sequence>
<comment type="caution">
    <text evidence="1">The sequence shown here is derived from an EMBL/GenBank/DDBJ whole genome shotgun (WGS) entry which is preliminary data.</text>
</comment>
<evidence type="ECO:0000313" key="2">
    <source>
        <dbReference type="Proteomes" id="UP000294489"/>
    </source>
</evidence>
<dbReference type="OrthoDB" id="6173518at2"/>
<organism evidence="1 2">
    <name type="scientific">Modicisalibacter xianhensis</name>
    <dbReference type="NCBI Taxonomy" id="442341"/>
    <lineage>
        <taxon>Bacteria</taxon>
        <taxon>Pseudomonadati</taxon>
        <taxon>Pseudomonadota</taxon>
        <taxon>Gammaproteobacteria</taxon>
        <taxon>Oceanospirillales</taxon>
        <taxon>Halomonadaceae</taxon>
        <taxon>Modicisalibacter</taxon>
    </lineage>
</organism>
<dbReference type="InterPro" id="IPR009679">
    <property type="entry name" value="Phage_186_CII-like"/>
</dbReference>
<dbReference type="EMBL" id="SOEC01000004">
    <property type="protein sequence ID" value="TDX30788.1"/>
    <property type="molecule type" value="Genomic_DNA"/>
</dbReference>
<dbReference type="Pfam" id="PF06892">
    <property type="entry name" value="Phage_CP76"/>
    <property type="match status" value="1"/>
</dbReference>